<sequence>MHRIFDVIDSLQDSLGFTSVICKSVDEISDAVKAYQPDFLIFDCHGDFDSKDLSSYLIVDGKNQVYLTGQDIVDKQISAPLVFISACSTQPNYGYVKLLSDAFLQAGAFAVTATFLPIKIIDAAALLARLLTNLKQQETKIIFSNWLAFISHTLRSILIFETVRKTRIKHKLKDEIDDNKIADILLELMIFSKRESAFEKLNKYLQSIDPSIKPSFDNLEHEWLSYTTIGRADLIYFEKWQIKHQEKNLSYTC</sequence>
<protein>
    <submittedName>
        <fullName evidence="2">CHAT domain</fullName>
    </submittedName>
</protein>
<dbReference type="RefSeq" id="WP_115172708.1">
    <property type="nucleotide sequence ID" value="NZ_UFYD01000003.1"/>
</dbReference>
<comment type="caution">
    <text evidence="2">The sequence shown here is derived from an EMBL/GenBank/DDBJ whole genome shotgun (WGS) entry which is preliminary data.</text>
</comment>
<dbReference type="AlphaFoldDB" id="A0A7Z7PYM3"/>
<organism evidence="2 3">
    <name type="scientific">Elizabethkingia anophelis</name>
    <dbReference type="NCBI Taxonomy" id="1117645"/>
    <lineage>
        <taxon>Bacteria</taxon>
        <taxon>Pseudomonadati</taxon>
        <taxon>Bacteroidota</taxon>
        <taxon>Flavobacteriia</taxon>
        <taxon>Flavobacteriales</taxon>
        <taxon>Weeksellaceae</taxon>
        <taxon>Elizabethkingia</taxon>
    </lineage>
</organism>
<dbReference type="InterPro" id="IPR024983">
    <property type="entry name" value="CHAT_dom"/>
</dbReference>
<reference evidence="2 3" key="1">
    <citation type="submission" date="2018-06" db="EMBL/GenBank/DDBJ databases">
        <authorList>
            <consortium name="Pathogen Informatics"/>
            <person name="Doyle S."/>
        </authorList>
    </citation>
    <scope>NUCLEOTIDE SEQUENCE [LARGE SCALE GENOMIC DNA]</scope>
    <source>
        <strain evidence="2 3">NCTC10588</strain>
    </source>
</reference>
<dbReference type="Pfam" id="PF12770">
    <property type="entry name" value="CHAT"/>
    <property type="match status" value="1"/>
</dbReference>
<evidence type="ECO:0000313" key="2">
    <source>
        <dbReference type="EMBL" id="STF08879.1"/>
    </source>
</evidence>
<accession>A0A7Z7PYM3</accession>
<proteinExistence type="predicted"/>
<dbReference type="Proteomes" id="UP000254876">
    <property type="component" value="Unassembled WGS sequence"/>
</dbReference>
<dbReference type="EMBL" id="UFYD01000003">
    <property type="protein sequence ID" value="STF08879.1"/>
    <property type="molecule type" value="Genomic_DNA"/>
</dbReference>
<name>A0A7Z7PYM3_9FLAO</name>
<feature type="domain" description="CHAT" evidence="1">
    <location>
        <begin position="25"/>
        <end position="139"/>
    </location>
</feature>
<evidence type="ECO:0000313" key="3">
    <source>
        <dbReference type="Proteomes" id="UP000254876"/>
    </source>
</evidence>
<gene>
    <name evidence="2" type="ORF">NCTC10588_04095</name>
</gene>
<evidence type="ECO:0000259" key="1">
    <source>
        <dbReference type="Pfam" id="PF12770"/>
    </source>
</evidence>